<dbReference type="EMBL" id="SUPL01000002">
    <property type="protein sequence ID" value="TJY37228.1"/>
    <property type="molecule type" value="Genomic_DNA"/>
</dbReference>
<dbReference type="RefSeq" id="WP_136841491.1">
    <property type="nucleotide sequence ID" value="NZ_SUPL01000002.1"/>
</dbReference>
<dbReference type="InterPro" id="IPR014710">
    <property type="entry name" value="RmlC-like_jellyroll"/>
</dbReference>
<dbReference type="InterPro" id="IPR013096">
    <property type="entry name" value="Cupin_2"/>
</dbReference>
<dbReference type="OrthoDB" id="160522at2"/>
<dbReference type="Gene3D" id="2.60.120.10">
    <property type="entry name" value="Jelly Rolls"/>
    <property type="match status" value="1"/>
</dbReference>
<evidence type="ECO:0000259" key="1">
    <source>
        <dbReference type="Pfam" id="PF07883"/>
    </source>
</evidence>
<organism evidence="2 3">
    <name type="scientific">Pontimicrobium aquaticum</name>
    <dbReference type="NCBI Taxonomy" id="2565367"/>
    <lineage>
        <taxon>Bacteria</taxon>
        <taxon>Pseudomonadati</taxon>
        <taxon>Bacteroidota</taxon>
        <taxon>Flavobacteriia</taxon>
        <taxon>Flavobacteriales</taxon>
        <taxon>Flavobacteriaceae</taxon>
        <taxon>Pontimicrobium</taxon>
    </lineage>
</organism>
<sequence>MKKYTLQKSPFIVPTDDGKLIEEHFGNAINNNPELSIAHMVAPAGWSEPFQTPEFDEYTYIIKGKKQFIIDGETIVLEAGQSIKINKNVRVQYSNPFTEPCEYLAICSPAFSIDKVNREG</sequence>
<reference evidence="2 3" key="1">
    <citation type="submission" date="2019-04" db="EMBL/GenBank/DDBJ databases">
        <title>Lacinutrix sp. nov., isolated from marine water.</title>
        <authorList>
            <person name="Kim W."/>
        </authorList>
    </citation>
    <scope>NUCLEOTIDE SEQUENCE [LARGE SCALE GENOMIC DNA]</scope>
    <source>
        <strain evidence="2 3">CAU 1491</strain>
    </source>
</reference>
<accession>A0A4U0EZ76</accession>
<keyword evidence="3" id="KW-1185">Reference proteome</keyword>
<protein>
    <submittedName>
        <fullName evidence="2">Cupin domain-containing protein</fullName>
    </submittedName>
</protein>
<evidence type="ECO:0000313" key="2">
    <source>
        <dbReference type="EMBL" id="TJY37228.1"/>
    </source>
</evidence>
<dbReference type="InterPro" id="IPR011051">
    <property type="entry name" value="RmlC_Cupin_sf"/>
</dbReference>
<dbReference type="SUPFAM" id="SSF51182">
    <property type="entry name" value="RmlC-like cupins"/>
    <property type="match status" value="1"/>
</dbReference>
<feature type="domain" description="Cupin type-2" evidence="1">
    <location>
        <begin position="41"/>
        <end position="106"/>
    </location>
</feature>
<gene>
    <name evidence="2" type="ORF">E5167_04570</name>
</gene>
<name>A0A4U0EZ76_9FLAO</name>
<evidence type="ECO:0000313" key="3">
    <source>
        <dbReference type="Proteomes" id="UP000307657"/>
    </source>
</evidence>
<comment type="caution">
    <text evidence="2">The sequence shown here is derived from an EMBL/GenBank/DDBJ whole genome shotgun (WGS) entry which is preliminary data.</text>
</comment>
<dbReference type="Pfam" id="PF07883">
    <property type="entry name" value="Cupin_2"/>
    <property type="match status" value="1"/>
</dbReference>
<dbReference type="AlphaFoldDB" id="A0A4U0EZ76"/>
<proteinExistence type="predicted"/>
<dbReference type="Proteomes" id="UP000307657">
    <property type="component" value="Unassembled WGS sequence"/>
</dbReference>